<dbReference type="Proteomes" id="UP001066276">
    <property type="component" value="Chromosome 8"/>
</dbReference>
<accession>A0AAV7NYZ3</accession>
<dbReference type="GO" id="GO:0099604">
    <property type="term" value="F:ligand-gated calcium channel activity"/>
    <property type="evidence" value="ECO:0007669"/>
    <property type="project" value="TreeGrafter"/>
</dbReference>
<dbReference type="PANTHER" id="PTHR13800:SF2">
    <property type="entry name" value="TRANSIENT RECEPTOR POTENTIAL CATION CHANNEL SUBFAMILY M MEMBER 2"/>
    <property type="match status" value="1"/>
</dbReference>
<organism evidence="2 3">
    <name type="scientific">Pleurodeles waltl</name>
    <name type="common">Iberian ribbed newt</name>
    <dbReference type="NCBI Taxonomy" id="8319"/>
    <lineage>
        <taxon>Eukaryota</taxon>
        <taxon>Metazoa</taxon>
        <taxon>Chordata</taxon>
        <taxon>Craniata</taxon>
        <taxon>Vertebrata</taxon>
        <taxon>Euteleostomi</taxon>
        <taxon>Amphibia</taxon>
        <taxon>Batrachia</taxon>
        <taxon>Caudata</taxon>
        <taxon>Salamandroidea</taxon>
        <taxon>Salamandridae</taxon>
        <taxon>Pleurodelinae</taxon>
        <taxon>Pleurodeles</taxon>
    </lineage>
</organism>
<gene>
    <name evidence="2" type="ORF">NDU88_009239</name>
</gene>
<sequence>MKDINECAKPRFFKSALYAGKIIFSLDFILFCIRLMDMFAVNRFLGPKIIVMQRMMTDVVFFLCILFVSVLSYGVSKQAILVDNEQRWPWILRNVIYEPYLILFGEISDVVDGKEYILQI</sequence>
<dbReference type="GO" id="GO:0005886">
    <property type="term" value="C:plasma membrane"/>
    <property type="evidence" value="ECO:0007669"/>
    <property type="project" value="TreeGrafter"/>
</dbReference>
<comment type="caution">
    <text evidence="2">The sequence shown here is derived from an EMBL/GenBank/DDBJ whole genome shotgun (WGS) entry which is preliminary data.</text>
</comment>
<protein>
    <recommendedName>
        <fullName evidence="4">Ion transport domain-containing protein</fullName>
    </recommendedName>
</protein>
<evidence type="ECO:0000313" key="2">
    <source>
        <dbReference type="EMBL" id="KAJ1121111.1"/>
    </source>
</evidence>
<reference evidence="2" key="1">
    <citation type="journal article" date="2022" name="bioRxiv">
        <title>Sequencing and chromosome-scale assembly of the giantPleurodeles waltlgenome.</title>
        <authorList>
            <person name="Brown T."/>
            <person name="Elewa A."/>
            <person name="Iarovenko S."/>
            <person name="Subramanian E."/>
            <person name="Araus A.J."/>
            <person name="Petzold A."/>
            <person name="Susuki M."/>
            <person name="Suzuki K.-i.T."/>
            <person name="Hayashi T."/>
            <person name="Toyoda A."/>
            <person name="Oliveira C."/>
            <person name="Osipova E."/>
            <person name="Leigh N.D."/>
            <person name="Simon A."/>
            <person name="Yun M.H."/>
        </authorList>
    </citation>
    <scope>NUCLEOTIDE SEQUENCE</scope>
    <source>
        <strain evidence="2">20211129_DDA</strain>
        <tissue evidence="2">Liver</tissue>
    </source>
</reference>
<proteinExistence type="predicted"/>
<dbReference type="EMBL" id="JANPWB010000012">
    <property type="protein sequence ID" value="KAJ1121111.1"/>
    <property type="molecule type" value="Genomic_DNA"/>
</dbReference>
<feature type="transmembrane region" description="Helical" evidence="1">
    <location>
        <begin position="16"/>
        <end position="36"/>
    </location>
</feature>
<dbReference type="InterPro" id="IPR050927">
    <property type="entry name" value="TRPM"/>
</dbReference>
<evidence type="ECO:0000313" key="3">
    <source>
        <dbReference type="Proteomes" id="UP001066276"/>
    </source>
</evidence>
<evidence type="ECO:0000256" key="1">
    <source>
        <dbReference type="SAM" id="Phobius"/>
    </source>
</evidence>
<feature type="transmembrane region" description="Helical" evidence="1">
    <location>
        <begin position="56"/>
        <end position="75"/>
    </location>
</feature>
<dbReference type="AlphaFoldDB" id="A0AAV7NYZ3"/>
<dbReference type="PANTHER" id="PTHR13800">
    <property type="entry name" value="TRANSIENT RECEPTOR POTENTIAL CATION CHANNEL, SUBFAMILY M, MEMBER 6"/>
    <property type="match status" value="1"/>
</dbReference>
<keyword evidence="1" id="KW-0472">Membrane</keyword>
<keyword evidence="1" id="KW-1133">Transmembrane helix</keyword>
<evidence type="ECO:0008006" key="4">
    <source>
        <dbReference type="Google" id="ProtNLM"/>
    </source>
</evidence>
<keyword evidence="3" id="KW-1185">Reference proteome</keyword>
<name>A0AAV7NYZ3_PLEWA</name>
<keyword evidence="1" id="KW-0812">Transmembrane</keyword>